<sequence length="123" mass="13384">MATPLCFSQRSINVDEAAESILYELAEAIASEAMTNATESILYEYAEGIAAEAMSNVTKAMPIEVVEAMKNAMAEVIVKDLMGAMINEIVEAIIESLDDYHDMNALANTSMETFAVQRQIRAA</sequence>
<evidence type="ECO:0000313" key="2">
    <source>
        <dbReference type="WBParaSite" id="Gr19_v10_g9039.t1"/>
    </source>
</evidence>
<proteinExistence type="predicted"/>
<dbReference type="Proteomes" id="UP000887572">
    <property type="component" value="Unplaced"/>
</dbReference>
<keyword evidence="1" id="KW-1185">Reference proteome</keyword>
<organism evidence="1 2">
    <name type="scientific">Globodera rostochiensis</name>
    <name type="common">Golden nematode worm</name>
    <name type="synonym">Heterodera rostochiensis</name>
    <dbReference type="NCBI Taxonomy" id="31243"/>
    <lineage>
        <taxon>Eukaryota</taxon>
        <taxon>Metazoa</taxon>
        <taxon>Ecdysozoa</taxon>
        <taxon>Nematoda</taxon>
        <taxon>Chromadorea</taxon>
        <taxon>Rhabditida</taxon>
        <taxon>Tylenchina</taxon>
        <taxon>Tylenchomorpha</taxon>
        <taxon>Tylenchoidea</taxon>
        <taxon>Heteroderidae</taxon>
        <taxon>Heteroderinae</taxon>
        <taxon>Globodera</taxon>
    </lineage>
</organism>
<name>A0A914IAL1_GLORO</name>
<protein>
    <submittedName>
        <fullName evidence="2">Uncharacterized protein</fullName>
    </submittedName>
</protein>
<reference evidence="2" key="1">
    <citation type="submission" date="2022-11" db="UniProtKB">
        <authorList>
            <consortium name="WormBaseParasite"/>
        </authorList>
    </citation>
    <scope>IDENTIFICATION</scope>
</reference>
<dbReference type="AlphaFoldDB" id="A0A914IAL1"/>
<dbReference type="WBParaSite" id="Gr19_v10_g9039.t1">
    <property type="protein sequence ID" value="Gr19_v10_g9039.t1"/>
    <property type="gene ID" value="Gr19_v10_g9039"/>
</dbReference>
<evidence type="ECO:0000313" key="1">
    <source>
        <dbReference type="Proteomes" id="UP000887572"/>
    </source>
</evidence>
<accession>A0A914IAL1</accession>